<evidence type="ECO:0008006" key="4">
    <source>
        <dbReference type="Google" id="ProtNLM"/>
    </source>
</evidence>
<gene>
    <name evidence="2" type="ORF">JGI1_01331</name>
</gene>
<dbReference type="STRING" id="1643428.GCA_001442855_01303"/>
<organism evidence="2 3">
    <name type="scientific">Candidatus Thermokryptus mobilis</name>
    <dbReference type="NCBI Taxonomy" id="1643428"/>
    <lineage>
        <taxon>Bacteria</taxon>
        <taxon>Pseudomonadati</taxon>
        <taxon>Candidatus Kryptoniota</taxon>
        <taxon>Candidatus Thermokryptus</taxon>
    </lineage>
</organism>
<proteinExistence type="predicted"/>
<dbReference type="OrthoDB" id="9812001at2"/>
<evidence type="ECO:0000256" key="1">
    <source>
        <dbReference type="SAM" id="Coils"/>
    </source>
</evidence>
<protein>
    <recommendedName>
        <fullName evidence="4">Outer membrane lipoprotein-sorting protein</fullName>
    </recommendedName>
</protein>
<reference evidence="3" key="1">
    <citation type="submission" date="2015-11" db="EMBL/GenBank/DDBJ databases">
        <authorList>
            <person name="Varghese N."/>
        </authorList>
    </citation>
    <scope>NUCLEOTIDE SEQUENCE [LARGE SCALE GENOMIC DNA]</scope>
</reference>
<sequence length="243" mass="27860">MIFLILLLSANILLVQNANEIIKKAIAKVEENDKKIENATGEFKLKVTFNYNLTVKKATYEFLYDVKFENGTIKERKLTSIPPNADSSSLRIAKQIEKVRADENLKIKNLIFPFLRSASNNSSNTKISYKTSGVEKLYGHDCEVVKVEYKINSDTLNAEGIGKIWIDNSSFVPLKCEYEINYKSKRFGKIQNKQFLDINSFDDTLILSRNETQVFPKVLFIKFGTIKIVYEVTDFKLKNKSGE</sequence>
<keyword evidence="3" id="KW-1185">Reference proteome</keyword>
<accession>A0A0S4N6R4</accession>
<keyword evidence="1" id="KW-0175">Coiled coil</keyword>
<name>A0A0S4N6R4_9BACT</name>
<dbReference type="AlphaFoldDB" id="A0A0S4N6R4"/>
<dbReference type="Proteomes" id="UP000320623">
    <property type="component" value="Unassembled WGS sequence"/>
</dbReference>
<feature type="coiled-coil region" evidence="1">
    <location>
        <begin position="15"/>
        <end position="42"/>
    </location>
</feature>
<dbReference type="RefSeq" id="WP_140945073.1">
    <property type="nucleotide sequence ID" value="NZ_FAOO01000008.1"/>
</dbReference>
<dbReference type="EMBL" id="FAOO01000008">
    <property type="protein sequence ID" value="CUU05777.1"/>
    <property type="molecule type" value="Genomic_DNA"/>
</dbReference>
<evidence type="ECO:0000313" key="2">
    <source>
        <dbReference type="EMBL" id="CUU05777.1"/>
    </source>
</evidence>
<evidence type="ECO:0000313" key="3">
    <source>
        <dbReference type="Proteomes" id="UP000320623"/>
    </source>
</evidence>